<dbReference type="GO" id="GO:0006351">
    <property type="term" value="P:DNA-templated transcription"/>
    <property type="evidence" value="ECO:0007669"/>
    <property type="project" value="InterPro"/>
</dbReference>
<evidence type="ECO:0000256" key="7">
    <source>
        <dbReference type="RuleBase" id="RU000434"/>
    </source>
</evidence>
<dbReference type="EMBL" id="UZAL01001693">
    <property type="protein sequence ID" value="VDO78782.1"/>
    <property type="molecule type" value="Genomic_DNA"/>
</dbReference>
<keyword evidence="4" id="KW-0808">Transferase</keyword>
<evidence type="ECO:0000313" key="9">
    <source>
        <dbReference type="Proteomes" id="UP000269396"/>
    </source>
</evidence>
<evidence type="ECO:0000313" key="8">
    <source>
        <dbReference type="EMBL" id="VDO78782.1"/>
    </source>
</evidence>
<dbReference type="InterPro" id="IPR015712">
    <property type="entry name" value="DNA-dir_RNA_pol_su2"/>
</dbReference>
<sequence length="208" mass="23990">MGLRFLIGVILFLIAPDDRDFYGNKRIELAGSLLALLFEDVFKTFNEDLWLTVSKIDTKRRCTPFDISRHIKTWMITEQLNRAISSGNWIIKRFRMMRHGVTQVVSRLSYVAALGHMTRMTSQFEKTRKVSGPRSIHASQWGLICPSDTPEGEACGLVKNVALMCHVTVEVDDAHLIELISNYYTFPLYQMRYAKNEYVDVRLLIVLL</sequence>
<evidence type="ECO:0000256" key="3">
    <source>
        <dbReference type="ARBA" id="ARBA00022478"/>
    </source>
</evidence>
<dbReference type="Gene3D" id="3.90.1100.10">
    <property type="match status" value="1"/>
</dbReference>
<evidence type="ECO:0000256" key="1">
    <source>
        <dbReference type="ARBA" id="ARBA00006835"/>
    </source>
</evidence>
<keyword evidence="3" id="KW-0240">DNA-directed RNA polymerase</keyword>
<name>A0A183NHB9_9TREM</name>
<gene>
    <name evidence="8" type="ORF">SMTD_LOCUS1505</name>
</gene>
<keyword evidence="6" id="KW-0804">Transcription</keyword>
<dbReference type="STRING" id="31246.A0A183NHB9"/>
<evidence type="ECO:0000256" key="5">
    <source>
        <dbReference type="ARBA" id="ARBA00022695"/>
    </source>
</evidence>
<dbReference type="Pfam" id="PF04565">
    <property type="entry name" value="RNA_pol_Rpb2_3"/>
    <property type="match status" value="1"/>
</dbReference>
<organism evidence="8 9">
    <name type="scientific">Schistosoma mattheei</name>
    <dbReference type="NCBI Taxonomy" id="31246"/>
    <lineage>
        <taxon>Eukaryota</taxon>
        <taxon>Metazoa</taxon>
        <taxon>Spiralia</taxon>
        <taxon>Lophotrochozoa</taxon>
        <taxon>Platyhelminthes</taxon>
        <taxon>Trematoda</taxon>
        <taxon>Digenea</taxon>
        <taxon>Strigeidida</taxon>
        <taxon>Schistosomatoidea</taxon>
        <taxon>Schistosomatidae</taxon>
        <taxon>Schistosoma</taxon>
    </lineage>
</organism>
<dbReference type="Proteomes" id="UP000269396">
    <property type="component" value="Unassembled WGS sequence"/>
</dbReference>
<evidence type="ECO:0000256" key="6">
    <source>
        <dbReference type="ARBA" id="ARBA00023163"/>
    </source>
</evidence>
<dbReference type="EC" id="2.7.7.6" evidence="2"/>
<dbReference type="GO" id="GO:0003677">
    <property type="term" value="F:DNA binding"/>
    <property type="evidence" value="ECO:0007669"/>
    <property type="project" value="InterPro"/>
</dbReference>
<protein>
    <recommendedName>
        <fullName evidence="2">DNA-directed RNA polymerase</fullName>
        <ecNumber evidence="2">2.7.7.6</ecNumber>
    </recommendedName>
</protein>
<dbReference type="SUPFAM" id="SSF64484">
    <property type="entry name" value="beta and beta-prime subunits of DNA dependent RNA-polymerase"/>
    <property type="match status" value="1"/>
</dbReference>
<dbReference type="GO" id="GO:0003899">
    <property type="term" value="F:DNA-directed RNA polymerase activity"/>
    <property type="evidence" value="ECO:0007669"/>
    <property type="project" value="UniProtKB-EC"/>
</dbReference>
<evidence type="ECO:0000256" key="4">
    <source>
        <dbReference type="ARBA" id="ARBA00022679"/>
    </source>
</evidence>
<keyword evidence="9" id="KW-1185">Reference proteome</keyword>
<dbReference type="GO" id="GO:0032549">
    <property type="term" value="F:ribonucleoside binding"/>
    <property type="evidence" value="ECO:0007669"/>
    <property type="project" value="InterPro"/>
</dbReference>
<reference evidence="8 9" key="1">
    <citation type="submission" date="2018-11" db="EMBL/GenBank/DDBJ databases">
        <authorList>
            <consortium name="Pathogen Informatics"/>
        </authorList>
    </citation>
    <scope>NUCLEOTIDE SEQUENCE [LARGE SCALE GENOMIC DNA]</scope>
    <source>
        <strain>Denwood</strain>
        <strain evidence="9">Zambia</strain>
    </source>
</reference>
<dbReference type="PANTHER" id="PTHR20856">
    <property type="entry name" value="DNA-DIRECTED RNA POLYMERASE I SUBUNIT 2"/>
    <property type="match status" value="1"/>
</dbReference>
<comment type="similarity">
    <text evidence="1 7">Belongs to the RNA polymerase beta chain family.</text>
</comment>
<evidence type="ECO:0000256" key="2">
    <source>
        <dbReference type="ARBA" id="ARBA00012418"/>
    </source>
</evidence>
<accession>A0A183NHB9</accession>
<proteinExistence type="inferred from homology"/>
<keyword evidence="5" id="KW-0548">Nucleotidyltransferase</keyword>
<dbReference type="InterPro" id="IPR007645">
    <property type="entry name" value="RNA_pol_Rpb2_3"/>
</dbReference>
<dbReference type="GO" id="GO:0000428">
    <property type="term" value="C:DNA-directed RNA polymerase complex"/>
    <property type="evidence" value="ECO:0007669"/>
    <property type="project" value="UniProtKB-KW"/>
</dbReference>
<dbReference type="AlphaFoldDB" id="A0A183NHB9"/>